<dbReference type="InterPro" id="IPR011876">
    <property type="entry name" value="IsopentenylPP_isomerase_typ1"/>
</dbReference>
<keyword evidence="13" id="KW-1185">Reference proteome</keyword>
<comment type="pathway">
    <text evidence="1 10">Isoprenoid biosynthesis; dimethylallyl diphosphate biosynthesis; dimethylallyl diphosphate from isopentenyl diphosphate: step 1/1.</text>
</comment>
<evidence type="ECO:0000256" key="4">
    <source>
        <dbReference type="ARBA" id="ARBA00022490"/>
    </source>
</evidence>
<dbReference type="SUPFAM" id="SSF55811">
    <property type="entry name" value="Nudix"/>
    <property type="match status" value="1"/>
</dbReference>
<dbReference type="Gene3D" id="3.90.79.10">
    <property type="entry name" value="Nucleoside Triphosphate Pyrophosphohydrolase"/>
    <property type="match status" value="1"/>
</dbReference>
<dbReference type="CDD" id="cd02885">
    <property type="entry name" value="NUDIX_IPP_Isomerase"/>
    <property type="match status" value="1"/>
</dbReference>
<evidence type="ECO:0000256" key="1">
    <source>
        <dbReference type="ARBA" id="ARBA00004826"/>
    </source>
</evidence>
<protein>
    <recommendedName>
        <fullName evidence="3 10">Isopentenyl-diphosphate Delta-isomerase</fullName>
        <shortName evidence="10">IPP isomerase</shortName>
        <ecNumber evidence="3 10">5.3.3.2</ecNumber>
    </recommendedName>
    <alternativeName>
        <fullName evidence="10">IPP:DMAPP isomerase</fullName>
    </alternativeName>
    <alternativeName>
        <fullName evidence="10">Isopentenyl pyrophosphate isomerase</fullName>
    </alternativeName>
</protein>
<evidence type="ECO:0000256" key="9">
    <source>
        <dbReference type="ARBA" id="ARBA00023235"/>
    </source>
</evidence>
<keyword evidence="5 10" id="KW-0479">Metal-binding</keyword>
<dbReference type="KEGG" id="tcl:Tchl_3083"/>
<dbReference type="GO" id="GO:0046872">
    <property type="term" value="F:metal ion binding"/>
    <property type="evidence" value="ECO:0007669"/>
    <property type="project" value="UniProtKB-KW"/>
</dbReference>
<sequence>MALQPLQRLFLKYGALMEDQVILVDLNDNQVGFAGKMAAHRSGELHRAISIFVFDAASRVLLQKRASTKYHSGGLWSNTCCSHPRPNEDTTDAARRRLREEMGFDCELQEVFSFVYQTRFDNGLIEHEYDHVFFGHHDDKPVLNPEEAEDWKWMDMRQLAADIREHPESYSVWLAACVDRVVSFRTSGHSGHLTEETCREIRSANSLS</sequence>
<evidence type="ECO:0000256" key="8">
    <source>
        <dbReference type="ARBA" id="ARBA00023229"/>
    </source>
</evidence>
<feature type="binding site" evidence="10">
    <location>
        <position position="101"/>
    </location>
    <ligand>
        <name>Mg(2+)</name>
        <dbReference type="ChEBI" id="CHEBI:18420"/>
    </ligand>
</feature>
<dbReference type="STRING" id="96773.Tchl_3083"/>
<evidence type="ECO:0000313" key="12">
    <source>
        <dbReference type="EMBL" id="APR05896.1"/>
    </source>
</evidence>
<feature type="domain" description="Nudix hydrolase" evidence="11">
    <location>
        <begin position="44"/>
        <end position="176"/>
    </location>
</feature>
<comment type="similarity">
    <text evidence="2 10">Belongs to the IPP isomerase type 1 family.</text>
</comment>
<feature type="binding site" evidence="10">
    <location>
        <position position="126"/>
    </location>
    <ligand>
        <name>Mn(2+)</name>
        <dbReference type="ChEBI" id="CHEBI:29035"/>
    </ligand>
</feature>
<feature type="binding site" evidence="10">
    <location>
        <position position="83"/>
    </location>
    <ligand>
        <name>Mn(2+)</name>
        <dbReference type="ChEBI" id="CHEBI:29035"/>
    </ligand>
</feature>
<keyword evidence="9 10" id="KW-0413">Isomerase</keyword>
<comment type="subcellular location">
    <subcellularLocation>
        <location evidence="10">Cytoplasm</location>
    </subcellularLocation>
</comment>
<evidence type="ECO:0000256" key="10">
    <source>
        <dbReference type="HAMAP-Rule" id="MF_00202"/>
    </source>
</evidence>
<dbReference type="UniPathway" id="UPA00059">
    <property type="reaction ID" value="UER00104"/>
</dbReference>
<accession>A0A1L6FGL3</accession>
<proteinExistence type="inferred from homology"/>
<comment type="cofactor">
    <cofactor evidence="10">
        <name>Mg(2+)</name>
        <dbReference type="ChEBI" id="CHEBI:18420"/>
    </cofactor>
    <text evidence="10">Binds 1 Mg(2+) ion per subunit. The magnesium ion binds only when substrate is bound.</text>
</comment>
<name>A0A1L6FGL3_9RHOO</name>
<feature type="binding site" evidence="10">
    <location>
        <position position="40"/>
    </location>
    <ligand>
        <name>Mn(2+)</name>
        <dbReference type="ChEBI" id="CHEBI:29035"/>
    </ligand>
</feature>
<comment type="function">
    <text evidence="10">Catalyzes the 1,3-allylic rearrangement of the homoallylic substrate isopentenyl (IPP) to its highly electrophilic allylic isomer, dimethylallyl diphosphate (DMAPP).</text>
</comment>
<dbReference type="GO" id="GO:0004452">
    <property type="term" value="F:isopentenyl-diphosphate delta-isomerase activity"/>
    <property type="evidence" value="ECO:0007669"/>
    <property type="project" value="UniProtKB-UniRule"/>
</dbReference>
<dbReference type="NCBIfam" id="NF002995">
    <property type="entry name" value="PRK03759.1"/>
    <property type="match status" value="1"/>
</dbReference>
<dbReference type="InterPro" id="IPR056375">
    <property type="entry name" value="Idi_bact"/>
</dbReference>
<dbReference type="EMBL" id="CP018839">
    <property type="protein sequence ID" value="APR05896.1"/>
    <property type="molecule type" value="Genomic_DNA"/>
</dbReference>
<keyword evidence="4 10" id="KW-0963">Cytoplasm</keyword>
<organism evidence="12 13">
    <name type="scientific">Thauera chlorobenzoica</name>
    <dbReference type="NCBI Taxonomy" id="96773"/>
    <lineage>
        <taxon>Bacteria</taxon>
        <taxon>Pseudomonadati</taxon>
        <taxon>Pseudomonadota</taxon>
        <taxon>Betaproteobacteria</taxon>
        <taxon>Rhodocyclales</taxon>
        <taxon>Zoogloeaceae</taxon>
        <taxon>Thauera</taxon>
    </lineage>
</organism>
<keyword evidence="6 10" id="KW-0460">Magnesium</keyword>
<dbReference type="Proteomes" id="UP000185739">
    <property type="component" value="Chromosome"/>
</dbReference>
<dbReference type="GO" id="GO:0005737">
    <property type="term" value="C:cytoplasm"/>
    <property type="evidence" value="ECO:0007669"/>
    <property type="project" value="UniProtKB-SubCell"/>
</dbReference>
<dbReference type="AlphaFoldDB" id="A0A1L6FGL3"/>
<evidence type="ECO:0000256" key="6">
    <source>
        <dbReference type="ARBA" id="ARBA00022842"/>
    </source>
</evidence>
<keyword evidence="7 10" id="KW-0464">Manganese</keyword>
<evidence type="ECO:0000256" key="3">
    <source>
        <dbReference type="ARBA" id="ARBA00012057"/>
    </source>
</evidence>
<dbReference type="GO" id="GO:0050992">
    <property type="term" value="P:dimethylallyl diphosphate biosynthetic process"/>
    <property type="evidence" value="ECO:0007669"/>
    <property type="project" value="UniProtKB-UniRule"/>
</dbReference>
<evidence type="ECO:0000256" key="2">
    <source>
        <dbReference type="ARBA" id="ARBA00007579"/>
    </source>
</evidence>
<dbReference type="PANTHER" id="PTHR10885">
    <property type="entry name" value="ISOPENTENYL-DIPHOSPHATE DELTA-ISOMERASE"/>
    <property type="match status" value="1"/>
</dbReference>
<gene>
    <name evidence="10" type="primary">idi</name>
    <name evidence="12" type="ORF">Tchl_3083</name>
</gene>
<feature type="binding site" evidence="10">
    <location>
        <position position="46"/>
    </location>
    <ligand>
        <name>Mn(2+)</name>
        <dbReference type="ChEBI" id="CHEBI:29035"/>
    </ligand>
</feature>
<dbReference type="NCBIfam" id="TIGR02150">
    <property type="entry name" value="IPP_isom_1"/>
    <property type="match status" value="1"/>
</dbReference>
<feature type="active site" evidence="10">
    <location>
        <position position="81"/>
    </location>
</feature>
<evidence type="ECO:0000256" key="7">
    <source>
        <dbReference type="ARBA" id="ARBA00023211"/>
    </source>
</evidence>
<dbReference type="HAMAP" id="MF_00202">
    <property type="entry name" value="Idi"/>
    <property type="match status" value="1"/>
</dbReference>
<comment type="catalytic activity">
    <reaction evidence="10">
        <text>isopentenyl diphosphate = dimethylallyl diphosphate</text>
        <dbReference type="Rhea" id="RHEA:23284"/>
        <dbReference type="ChEBI" id="CHEBI:57623"/>
        <dbReference type="ChEBI" id="CHEBI:128769"/>
        <dbReference type="EC" id="5.3.3.2"/>
    </reaction>
</comment>
<dbReference type="SMR" id="A0A1L6FGL3"/>
<feature type="binding site" evidence="10">
    <location>
        <position position="128"/>
    </location>
    <ligand>
        <name>Mn(2+)</name>
        <dbReference type="ChEBI" id="CHEBI:29035"/>
    </ligand>
</feature>
<dbReference type="InterPro" id="IPR000086">
    <property type="entry name" value="NUDIX_hydrolase_dom"/>
</dbReference>
<dbReference type="PROSITE" id="PS51462">
    <property type="entry name" value="NUDIX"/>
    <property type="match status" value="1"/>
</dbReference>
<evidence type="ECO:0000256" key="5">
    <source>
        <dbReference type="ARBA" id="ARBA00022723"/>
    </source>
</evidence>
<keyword evidence="8 10" id="KW-0414">Isoprene biosynthesis</keyword>
<reference evidence="12 13" key="1">
    <citation type="submission" date="2016-12" db="EMBL/GenBank/DDBJ databases">
        <title>Complete genome sequence of Thauera chlorobenzoica, a Betaproteobacterium degrading haloaromatics anaerobically to CO2 and halides.</title>
        <authorList>
            <person name="Goris T."/>
            <person name="Mergelsberg M."/>
            <person name="Boll M."/>
        </authorList>
    </citation>
    <scope>NUCLEOTIDE SEQUENCE [LARGE SCALE GENOMIC DNA]</scope>
    <source>
        <strain evidence="12 13">3CB1</strain>
    </source>
</reference>
<dbReference type="InterPro" id="IPR015797">
    <property type="entry name" value="NUDIX_hydrolase-like_dom_sf"/>
</dbReference>
<dbReference type="EC" id="5.3.3.2" evidence="3 10"/>
<dbReference type="GO" id="GO:0009240">
    <property type="term" value="P:isopentenyl diphosphate biosynthetic process"/>
    <property type="evidence" value="ECO:0007669"/>
    <property type="project" value="TreeGrafter"/>
</dbReference>
<feature type="active site" evidence="10">
    <location>
        <position position="128"/>
    </location>
</feature>
<evidence type="ECO:0000313" key="13">
    <source>
        <dbReference type="Proteomes" id="UP000185739"/>
    </source>
</evidence>
<evidence type="ECO:0000259" key="11">
    <source>
        <dbReference type="PROSITE" id="PS51462"/>
    </source>
</evidence>
<comment type="cofactor">
    <cofactor evidence="10">
        <name>Mn(2+)</name>
        <dbReference type="ChEBI" id="CHEBI:29035"/>
    </cofactor>
    <text evidence="10">Binds 1 Mn(2+) ion per subunit.</text>
</comment>
<dbReference type="Pfam" id="PF00293">
    <property type="entry name" value="NUDIX"/>
    <property type="match status" value="1"/>
</dbReference>
<dbReference type="PANTHER" id="PTHR10885:SF0">
    <property type="entry name" value="ISOPENTENYL-DIPHOSPHATE DELTA-ISOMERASE"/>
    <property type="match status" value="1"/>
</dbReference>